<accession>A0A0P8A9M2</accession>
<dbReference type="InterPro" id="IPR038720">
    <property type="entry name" value="YprB_RNase_H-like_dom"/>
</dbReference>
<dbReference type="GO" id="GO:0003676">
    <property type="term" value="F:nucleic acid binding"/>
    <property type="evidence" value="ECO:0007669"/>
    <property type="project" value="InterPro"/>
</dbReference>
<dbReference type="Gene3D" id="3.30.420.10">
    <property type="entry name" value="Ribonuclease H-like superfamily/Ribonuclease H"/>
    <property type="match status" value="1"/>
</dbReference>
<protein>
    <recommendedName>
        <fullName evidence="1">YprB ribonuclease H-like domain-containing protein</fullName>
    </recommendedName>
</protein>
<dbReference type="InterPro" id="IPR012337">
    <property type="entry name" value="RNaseH-like_sf"/>
</dbReference>
<dbReference type="PANTHER" id="PTHR38462:SF1">
    <property type="entry name" value="YPRB RIBONUCLEASE H-LIKE DOMAIN-CONTAINING PROTEIN"/>
    <property type="match status" value="1"/>
</dbReference>
<organism evidence="2 3">
    <name type="scientific">Candidatus Methanoperedens nitratireducens</name>
    <dbReference type="NCBI Taxonomy" id="1392998"/>
    <lineage>
        <taxon>Archaea</taxon>
        <taxon>Methanobacteriati</taxon>
        <taxon>Methanobacteriota</taxon>
        <taxon>Stenosarchaea group</taxon>
        <taxon>Methanomicrobia</taxon>
        <taxon>Methanosarcinales</taxon>
        <taxon>ANME-2 cluster</taxon>
        <taxon>Candidatus Methanoperedentaceae</taxon>
        <taxon>Candidatus Methanoperedens</taxon>
    </lineage>
</organism>
<dbReference type="Proteomes" id="UP000050360">
    <property type="component" value="Unassembled WGS sequence"/>
</dbReference>
<dbReference type="PATRIC" id="fig|1719120.3.peg.456"/>
<sequence length="261" mass="30050">MLNNTYIHIPCIGSSTERTIWKSGIKSWDDFLINHGTLKTTKKKQRVLYSGVEESIEQLSGKNHIFFARRLLPCHQWRAYRQFEDKTAFVDIETTGLSSQSDSITIIGVYNGKETKTYIKGINLDEATEELAKYKQLVTFNGARFDLPFIEHEFPGFFNHLHIDLMYPLKNIGYSGGLKKIECSLGIRRSEETEGISGFEAVRLWNKYKKGDDESLEVLIKYNKEDVENLKTIIDMTYQKMVDNEIAPKDRKCAADLSQTI</sequence>
<reference evidence="2 3" key="1">
    <citation type="submission" date="2015-09" db="EMBL/GenBank/DDBJ databases">
        <title>A metagenomics-based metabolic model of nitrate-dependent anaerobic oxidation of methane by Methanoperedens-like archaea.</title>
        <authorList>
            <person name="Arshad A."/>
            <person name="Speth D.R."/>
            <person name="De Graaf R.M."/>
            <person name="Op Den Camp H.J."/>
            <person name="Jetten M.S."/>
            <person name="Welte C.U."/>
        </authorList>
    </citation>
    <scope>NUCLEOTIDE SEQUENCE [LARGE SCALE GENOMIC DNA]</scope>
</reference>
<dbReference type="SUPFAM" id="SSF53098">
    <property type="entry name" value="Ribonuclease H-like"/>
    <property type="match status" value="1"/>
</dbReference>
<evidence type="ECO:0000313" key="2">
    <source>
        <dbReference type="EMBL" id="KPQ44997.1"/>
    </source>
</evidence>
<feature type="domain" description="YprB ribonuclease H-like" evidence="1">
    <location>
        <begin position="88"/>
        <end position="236"/>
    </location>
</feature>
<proteinExistence type="predicted"/>
<gene>
    <name evidence="2" type="ORF">MPEBLZ_00422</name>
</gene>
<evidence type="ECO:0000259" key="1">
    <source>
        <dbReference type="Pfam" id="PF13482"/>
    </source>
</evidence>
<dbReference type="AlphaFoldDB" id="A0A0P8A9M2"/>
<comment type="caution">
    <text evidence="2">The sequence shown here is derived from an EMBL/GenBank/DDBJ whole genome shotgun (WGS) entry which is preliminary data.</text>
</comment>
<dbReference type="Pfam" id="PF13482">
    <property type="entry name" value="RNase_H_2"/>
    <property type="match status" value="1"/>
</dbReference>
<dbReference type="InterPro" id="IPR036397">
    <property type="entry name" value="RNaseH_sf"/>
</dbReference>
<dbReference type="EMBL" id="LKCM01000035">
    <property type="protein sequence ID" value="KPQ44997.1"/>
    <property type="molecule type" value="Genomic_DNA"/>
</dbReference>
<name>A0A0P8A9M2_9EURY</name>
<dbReference type="PANTHER" id="PTHR38462">
    <property type="entry name" value="EXONUCLEASE-LIKE PROTEIN"/>
    <property type="match status" value="1"/>
</dbReference>
<evidence type="ECO:0000313" key="3">
    <source>
        <dbReference type="Proteomes" id="UP000050360"/>
    </source>
</evidence>